<organism evidence="1 2">
    <name type="scientific">Scleroderma citrinum Foug A</name>
    <dbReference type="NCBI Taxonomy" id="1036808"/>
    <lineage>
        <taxon>Eukaryota</taxon>
        <taxon>Fungi</taxon>
        <taxon>Dikarya</taxon>
        <taxon>Basidiomycota</taxon>
        <taxon>Agaricomycotina</taxon>
        <taxon>Agaricomycetes</taxon>
        <taxon>Agaricomycetidae</taxon>
        <taxon>Boletales</taxon>
        <taxon>Sclerodermatineae</taxon>
        <taxon>Sclerodermataceae</taxon>
        <taxon>Scleroderma</taxon>
    </lineage>
</organism>
<proteinExistence type="predicted"/>
<gene>
    <name evidence="1" type="ORF">SCLCIDRAFT_1207756</name>
</gene>
<reference evidence="2" key="2">
    <citation type="submission" date="2015-01" db="EMBL/GenBank/DDBJ databases">
        <title>Evolutionary Origins and Diversification of the Mycorrhizal Mutualists.</title>
        <authorList>
            <consortium name="DOE Joint Genome Institute"/>
            <consortium name="Mycorrhizal Genomics Consortium"/>
            <person name="Kohler A."/>
            <person name="Kuo A."/>
            <person name="Nagy L.G."/>
            <person name="Floudas D."/>
            <person name="Copeland A."/>
            <person name="Barry K.W."/>
            <person name="Cichocki N."/>
            <person name="Veneault-Fourrey C."/>
            <person name="LaButti K."/>
            <person name="Lindquist E.A."/>
            <person name="Lipzen A."/>
            <person name="Lundell T."/>
            <person name="Morin E."/>
            <person name="Murat C."/>
            <person name="Riley R."/>
            <person name="Ohm R."/>
            <person name="Sun H."/>
            <person name="Tunlid A."/>
            <person name="Henrissat B."/>
            <person name="Grigoriev I.V."/>
            <person name="Hibbett D.S."/>
            <person name="Martin F."/>
        </authorList>
    </citation>
    <scope>NUCLEOTIDE SEQUENCE [LARGE SCALE GENOMIC DNA]</scope>
    <source>
        <strain evidence="2">Foug A</strain>
    </source>
</reference>
<dbReference type="HOGENOM" id="CLU_3033712_0_0_1"/>
<keyword evidence="2" id="KW-1185">Reference proteome</keyword>
<name>A0A0C3E9D4_9AGAM</name>
<dbReference type="InParanoid" id="A0A0C3E9D4"/>
<dbReference type="AlphaFoldDB" id="A0A0C3E9D4"/>
<dbReference type="Proteomes" id="UP000053989">
    <property type="component" value="Unassembled WGS sequence"/>
</dbReference>
<evidence type="ECO:0000313" key="1">
    <source>
        <dbReference type="EMBL" id="KIM69360.1"/>
    </source>
</evidence>
<accession>A0A0C3E9D4</accession>
<evidence type="ECO:0000313" key="2">
    <source>
        <dbReference type="Proteomes" id="UP000053989"/>
    </source>
</evidence>
<dbReference type="EMBL" id="KN822006">
    <property type="protein sequence ID" value="KIM69360.1"/>
    <property type="molecule type" value="Genomic_DNA"/>
</dbReference>
<sequence>MSIYASSHASMTRIAMSTLSYWRWLSRDNGVLRVLPRTSSAPGVGVHTIIRLLVG</sequence>
<reference evidence="1 2" key="1">
    <citation type="submission" date="2014-04" db="EMBL/GenBank/DDBJ databases">
        <authorList>
            <consortium name="DOE Joint Genome Institute"/>
            <person name="Kuo A."/>
            <person name="Kohler A."/>
            <person name="Nagy L.G."/>
            <person name="Floudas D."/>
            <person name="Copeland A."/>
            <person name="Barry K.W."/>
            <person name="Cichocki N."/>
            <person name="Veneault-Fourrey C."/>
            <person name="LaButti K."/>
            <person name="Lindquist E.A."/>
            <person name="Lipzen A."/>
            <person name="Lundell T."/>
            <person name="Morin E."/>
            <person name="Murat C."/>
            <person name="Sun H."/>
            <person name="Tunlid A."/>
            <person name="Henrissat B."/>
            <person name="Grigoriev I.V."/>
            <person name="Hibbett D.S."/>
            <person name="Martin F."/>
            <person name="Nordberg H.P."/>
            <person name="Cantor M.N."/>
            <person name="Hua S.X."/>
        </authorList>
    </citation>
    <scope>NUCLEOTIDE SEQUENCE [LARGE SCALE GENOMIC DNA]</scope>
    <source>
        <strain evidence="1 2">Foug A</strain>
    </source>
</reference>
<protein>
    <submittedName>
        <fullName evidence="1">Uncharacterized protein</fullName>
    </submittedName>
</protein>